<keyword evidence="10" id="KW-1185">Reference proteome</keyword>
<dbReference type="Pfam" id="PF00005">
    <property type="entry name" value="ABC_tran"/>
    <property type="match status" value="1"/>
</dbReference>
<gene>
    <name evidence="9" type="ORF">HNR14_002459</name>
</gene>
<dbReference type="Pfam" id="PF08352">
    <property type="entry name" value="oligo_HPY"/>
    <property type="match status" value="1"/>
</dbReference>
<evidence type="ECO:0000256" key="5">
    <source>
        <dbReference type="ARBA" id="ARBA00022741"/>
    </source>
</evidence>
<keyword evidence="7" id="KW-0472">Membrane</keyword>
<reference evidence="9 10" key="1">
    <citation type="submission" date="2020-07" db="EMBL/GenBank/DDBJ databases">
        <title>Sequencing the genomes of 1000 actinobacteria strains.</title>
        <authorList>
            <person name="Klenk H.-P."/>
        </authorList>
    </citation>
    <scope>NUCLEOTIDE SEQUENCE [LARGE SCALE GENOMIC DNA]</scope>
    <source>
        <strain evidence="9 10">DSM 15166</strain>
    </source>
</reference>
<evidence type="ECO:0000256" key="7">
    <source>
        <dbReference type="ARBA" id="ARBA00023136"/>
    </source>
</evidence>
<dbReference type="InterPro" id="IPR003593">
    <property type="entry name" value="AAA+_ATPase"/>
</dbReference>
<feature type="domain" description="ABC transporter" evidence="8">
    <location>
        <begin position="5"/>
        <end position="256"/>
    </location>
</feature>
<dbReference type="InterPro" id="IPR050388">
    <property type="entry name" value="ABC_Ni/Peptide_Import"/>
</dbReference>
<keyword evidence="6 9" id="KW-0067">ATP-binding</keyword>
<dbReference type="GO" id="GO:0015833">
    <property type="term" value="P:peptide transport"/>
    <property type="evidence" value="ECO:0007669"/>
    <property type="project" value="InterPro"/>
</dbReference>
<dbReference type="NCBIfam" id="TIGR01727">
    <property type="entry name" value="oligo_HPY"/>
    <property type="match status" value="1"/>
</dbReference>
<dbReference type="SMART" id="SM00382">
    <property type="entry name" value="AAA"/>
    <property type="match status" value="1"/>
</dbReference>
<evidence type="ECO:0000256" key="6">
    <source>
        <dbReference type="ARBA" id="ARBA00022840"/>
    </source>
</evidence>
<dbReference type="GO" id="GO:0016887">
    <property type="term" value="F:ATP hydrolysis activity"/>
    <property type="evidence" value="ECO:0007669"/>
    <property type="project" value="InterPro"/>
</dbReference>
<dbReference type="GO" id="GO:0005524">
    <property type="term" value="F:ATP binding"/>
    <property type="evidence" value="ECO:0007669"/>
    <property type="project" value="UniProtKB-KW"/>
</dbReference>
<proteinExistence type="inferred from homology"/>
<keyword evidence="3" id="KW-0813">Transport</keyword>
<dbReference type="CDD" id="cd03257">
    <property type="entry name" value="ABC_NikE_OppD_transporters"/>
    <property type="match status" value="1"/>
</dbReference>
<dbReference type="InterPro" id="IPR017871">
    <property type="entry name" value="ABC_transporter-like_CS"/>
</dbReference>
<evidence type="ECO:0000256" key="3">
    <source>
        <dbReference type="ARBA" id="ARBA00022448"/>
    </source>
</evidence>
<comment type="similarity">
    <text evidence="2">Belongs to the ABC transporter superfamily.</text>
</comment>
<dbReference type="InterPro" id="IPR013563">
    <property type="entry name" value="Oligopep_ABC_C"/>
</dbReference>
<dbReference type="PANTHER" id="PTHR43297:SF2">
    <property type="entry name" value="DIPEPTIDE TRANSPORT ATP-BINDING PROTEIN DPPD"/>
    <property type="match status" value="1"/>
</dbReference>
<evidence type="ECO:0000259" key="8">
    <source>
        <dbReference type="PROSITE" id="PS50893"/>
    </source>
</evidence>
<sequence length="337" mass="35426">MSALLEVEDLVVDFPTADGTVFHAVDGVSFRVEAGERVGIVGESGSGKSLTSQAIMGLIPAPGVVSSGSVRFDGAEVTAFSDKQLQQWRGLQTAMVFQDPMSSLNPLMRVGRQIEEALQVHLGVSRSEARERSVQLLQTVGIPDARARLRDYPGAFSGGMRQRVCIAIATACSPKLLIADEPTTALDVTVQAQVLDLLDSMVTDLGTSVVLISHDLGVISSFCDRILVMYAGRIVESGTAAQIVGDPQHPYTKALLGAILKLSEPIPERLRTIRGTPPTAGHRPQGCAFAARCPAVSDSCTTLDPVLVRAPGADASHQVACGVVAPESFTLVAEAAA</sequence>
<name>A0A853DPX6_9MICO</name>
<evidence type="ECO:0000313" key="9">
    <source>
        <dbReference type="EMBL" id="NYK10578.1"/>
    </source>
</evidence>
<dbReference type="InterPro" id="IPR003439">
    <property type="entry name" value="ABC_transporter-like_ATP-bd"/>
</dbReference>
<comment type="caution">
    <text evidence="9">The sequence shown here is derived from an EMBL/GenBank/DDBJ whole genome shotgun (WGS) entry which is preliminary data.</text>
</comment>
<keyword evidence="4" id="KW-1003">Cell membrane</keyword>
<organism evidence="9 10">
    <name type="scientific">Leifsonia naganoensis</name>
    <dbReference type="NCBI Taxonomy" id="150025"/>
    <lineage>
        <taxon>Bacteria</taxon>
        <taxon>Bacillati</taxon>
        <taxon>Actinomycetota</taxon>
        <taxon>Actinomycetes</taxon>
        <taxon>Micrococcales</taxon>
        <taxon>Microbacteriaceae</taxon>
        <taxon>Leifsonia</taxon>
    </lineage>
</organism>
<dbReference type="Gene3D" id="3.40.50.300">
    <property type="entry name" value="P-loop containing nucleotide triphosphate hydrolases"/>
    <property type="match status" value="1"/>
</dbReference>
<dbReference type="PANTHER" id="PTHR43297">
    <property type="entry name" value="OLIGOPEPTIDE TRANSPORT ATP-BINDING PROTEIN APPD"/>
    <property type="match status" value="1"/>
</dbReference>
<evidence type="ECO:0000313" key="10">
    <source>
        <dbReference type="Proteomes" id="UP000521075"/>
    </source>
</evidence>
<dbReference type="GO" id="GO:0005886">
    <property type="term" value="C:plasma membrane"/>
    <property type="evidence" value="ECO:0007669"/>
    <property type="project" value="UniProtKB-SubCell"/>
</dbReference>
<evidence type="ECO:0000256" key="1">
    <source>
        <dbReference type="ARBA" id="ARBA00004202"/>
    </source>
</evidence>
<dbReference type="PROSITE" id="PS00211">
    <property type="entry name" value="ABC_TRANSPORTER_1"/>
    <property type="match status" value="1"/>
</dbReference>
<keyword evidence="5" id="KW-0547">Nucleotide-binding</keyword>
<dbReference type="PROSITE" id="PS50893">
    <property type="entry name" value="ABC_TRANSPORTER_2"/>
    <property type="match status" value="1"/>
</dbReference>
<protein>
    <submittedName>
        <fullName evidence="9">Oligopeptide/dipeptide ABC transporter ATP-binding protein</fullName>
    </submittedName>
</protein>
<evidence type="ECO:0000256" key="2">
    <source>
        <dbReference type="ARBA" id="ARBA00005417"/>
    </source>
</evidence>
<dbReference type="SUPFAM" id="SSF52540">
    <property type="entry name" value="P-loop containing nucleoside triphosphate hydrolases"/>
    <property type="match status" value="1"/>
</dbReference>
<dbReference type="RefSeq" id="WP_179701290.1">
    <property type="nucleotide sequence ID" value="NZ_BAAAHA010000005.1"/>
</dbReference>
<dbReference type="InterPro" id="IPR027417">
    <property type="entry name" value="P-loop_NTPase"/>
</dbReference>
<dbReference type="EMBL" id="JACCHJ010000001">
    <property type="protein sequence ID" value="NYK10578.1"/>
    <property type="molecule type" value="Genomic_DNA"/>
</dbReference>
<dbReference type="Proteomes" id="UP000521075">
    <property type="component" value="Unassembled WGS sequence"/>
</dbReference>
<dbReference type="AlphaFoldDB" id="A0A853DPX6"/>
<dbReference type="FunFam" id="3.40.50.300:FF:000016">
    <property type="entry name" value="Oligopeptide ABC transporter ATP-binding component"/>
    <property type="match status" value="1"/>
</dbReference>
<accession>A0A853DPX6</accession>
<comment type="subcellular location">
    <subcellularLocation>
        <location evidence="1">Cell membrane</location>
        <topology evidence="1">Peripheral membrane protein</topology>
    </subcellularLocation>
</comment>
<evidence type="ECO:0000256" key="4">
    <source>
        <dbReference type="ARBA" id="ARBA00022475"/>
    </source>
</evidence>